<organism evidence="1 2">
    <name type="scientific">Pneumocystis oryctolagi</name>
    <dbReference type="NCBI Taxonomy" id="42067"/>
    <lineage>
        <taxon>Eukaryota</taxon>
        <taxon>Fungi</taxon>
        <taxon>Dikarya</taxon>
        <taxon>Ascomycota</taxon>
        <taxon>Taphrinomycotina</taxon>
        <taxon>Pneumocystomycetes</taxon>
        <taxon>Pneumocystaceae</taxon>
        <taxon>Pneumocystis</taxon>
    </lineage>
</organism>
<keyword evidence="2" id="KW-1185">Reference proteome</keyword>
<dbReference type="Proteomes" id="UP000768646">
    <property type="component" value="Unassembled WGS sequence"/>
</dbReference>
<dbReference type="EMBL" id="JABTEG010000003">
    <property type="protein sequence ID" value="KAG4305401.1"/>
    <property type="molecule type" value="Genomic_DNA"/>
</dbReference>
<accession>A0ACB7CCB6</accession>
<comment type="caution">
    <text evidence="1">The sequence shown here is derived from an EMBL/GenBank/DDBJ whole genome shotgun (WGS) entry which is preliminary data.</text>
</comment>
<name>A0ACB7CCB6_9ASCO</name>
<proteinExistence type="predicted"/>
<gene>
    <name evidence="1" type="ORF">PORY_000957</name>
</gene>
<reference evidence="1 2" key="1">
    <citation type="journal article" date="2021" name="Commun. Biol.">
        <title>Genomic insights into the host specific adaptation of the Pneumocystis genus.</title>
        <authorList>
            <person name="Cisse O.H."/>
            <person name="Ma L."/>
            <person name="Dekker J.P."/>
            <person name="Khil P.P."/>
            <person name="Youn J.-H."/>
            <person name="Brenchley J.M."/>
            <person name="Blair R."/>
            <person name="Pahar B."/>
            <person name="Chabe M."/>
            <person name="Van Rompay K.K.A."/>
            <person name="Keesler R."/>
            <person name="Sukura A."/>
            <person name="Hirsch V."/>
            <person name="Kutty G."/>
            <person name="Liu Y."/>
            <person name="Peng L."/>
            <person name="Chen J."/>
            <person name="Song J."/>
            <person name="Weissenbacher-Lang C."/>
            <person name="Xu J."/>
            <person name="Upham N.S."/>
            <person name="Stajich J.E."/>
            <person name="Cuomo C.A."/>
            <person name="Cushion M.T."/>
            <person name="Kovacs J.A."/>
        </authorList>
    </citation>
    <scope>NUCLEOTIDE SEQUENCE [LARGE SCALE GENOMIC DNA]</scope>
    <source>
        <strain evidence="1 2">RABM</strain>
    </source>
</reference>
<evidence type="ECO:0000313" key="1">
    <source>
        <dbReference type="EMBL" id="KAG4305401.1"/>
    </source>
</evidence>
<sequence>MKLVIYGTSSVIATAFVILNAFLNRSNFYAACIYLTESNACLMVLMNMSLFLVAILGKLIQMIFFGPLRATEVEHLYERTWYSITETCLAMTIFRNNFDTVSIIVFVILIFLKTFHWLCLDRLEFTQQSENTIWRFHTRIIISIISLLIFDIIMTRFSVYTVLHQKPDMMLMFAFEFAILTSTIIGAAVKYTFNLIDSYHHDGWENKGLYVLYLELFLELFKLIAYTTFFILALAFYGLPLHIIRDIYMTLKSFLTKCRDLIRYKKVINNMNQRFVDATLDEIAATEDKTCIICREEMVHSSEKKSNESSKSQNTNSVPKKLPCNHILHFNCLKSWLERQQSCPTWYIVITAFANPNSFSRRSVLEEQPQETFNLNRSQIFHFLRNFRRGNNEVSNRDQGTEQNRNNIPQNTPDYQTQQNIPLFHNNYRLPMGWTVIPLTNQDIYTMHNAVNSTNLDTFFNNNPENVDQNKQTDACSSSKINKEKGKNGIESCSNNTNSNIEYNFPEKLNIINVTTQKSSENTVYAADLDSTKFDPTLFDVNNIKKVEESNKLLLQAQEKILQSLQILNSQGQLRTNTENKDSSNTVKVADTLDGNLSQIKEKTKNN</sequence>
<protein>
    <submittedName>
        <fullName evidence="1">Uncharacterized protein</fullName>
    </submittedName>
</protein>
<evidence type="ECO:0000313" key="2">
    <source>
        <dbReference type="Proteomes" id="UP000768646"/>
    </source>
</evidence>